<dbReference type="InterPro" id="IPR029903">
    <property type="entry name" value="RmlD-like-bd"/>
</dbReference>
<evidence type="ECO:0000256" key="5">
    <source>
        <dbReference type="ARBA" id="ARBA00048200"/>
    </source>
</evidence>
<comment type="function">
    <text evidence="6">Catalyzes the reduction of dTDP-6-deoxy-L-lyxo-4-hexulose to yield dTDP-L-rhamnose.</text>
</comment>
<dbReference type="Proteomes" id="UP001500604">
    <property type="component" value="Unassembled WGS sequence"/>
</dbReference>
<evidence type="ECO:0000256" key="1">
    <source>
        <dbReference type="ARBA" id="ARBA00004781"/>
    </source>
</evidence>
<evidence type="ECO:0000256" key="4">
    <source>
        <dbReference type="ARBA" id="ARBA00017099"/>
    </source>
</evidence>
<dbReference type="PANTHER" id="PTHR10491:SF4">
    <property type="entry name" value="METHIONINE ADENOSYLTRANSFERASE 2 SUBUNIT BETA"/>
    <property type="match status" value="1"/>
</dbReference>
<comment type="catalytic activity">
    <reaction evidence="5 6">
        <text>dTDP-beta-L-rhamnose + NADP(+) = dTDP-4-dehydro-beta-L-rhamnose + NADPH + H(+)</text>
        <dbReference type="Rhea" id="RHEA:21796"/>
        <dbReference type="ChEBI" id="CHEBI:15378"/>
        <dbReference type="ChEBI" id="CHEBI:57510"/>
        <dbReference type="ChEBI" id="CHEBI:57783"/>
        <dbReference type="ChEBI" id="CHEBI:58349"/>
        <dbReference type="ChEBI" id="CHEBI:62830"/>
        <dbReference type="EC" id="1.1.1.133"/>
    </reaction>
</comment>
<dbReference type="Gene3D" id="3.90.25.10">
    <property type="entry name" value="UDP-galactose 4-epimerase, domain 1"/>
    <property type="match status" value="1"/>
</dbReference>
<feature type="domain" description="RmlD-like substrate binding" evidence="7">
    <location>
        <begin position="1"/>
        <end position="281"/>
    </location>
</feature>
<keyword evidence="6" id="KW-0521">NADP</keyword>
<dbReference type="InterPro" id="IPR036291">
    <property type="entry name" value="NAD(P)-bd_dom_sf"/>
</dbReference>
<comment type="pathway">
    <text evidence="1 6">Carbohydrate biosynthesis; dTDP-L-rhamnose biosynthesis.</text>
</comment>
<evidence type="ECO:0000313" key="8">
    <source>
        <dbReference type="EMBL" id="GAA4652452.1"/>
    </source>
</evidence>
<comment type="caution">
    <text evidence="8">The sequence shown here is derived from an EMBL/GenBank/DDBJ whole genome shotgun (WGS) entry which is preliminary data.</text>
</comment>
<dbReference type="RefSeq" id="WP_345199022.1">
    <property type="nucleotide sequence ID" value="NZ_BAABFL010000476.1"/>
</dbReference>
<dbReference type="InterPro" id="IPR005913">
    <property type="entry name" value="dTDP_dehydrorham_reduct"/>
</dbReference>
<comment type="similarity">
    <text evidence="2 6">Belongs to the dTDP-4-dehydrorhamnose reductase family.</text>
</comment>
<comment type="cofactor">
    <cofactor evidence="6">
        <name>Mg(2+)</name>
        <dbReference type="ChEBI" id="CHEBI:18420"/>
    </cofactor>
    <text evidence="6">Binds 1 Mg(2+) ion per monomer.</text>
</comment>
<evidence type="ECO:0000256" key="2">
    <source>
        <dbReference type="ARBA" id="ARBA00010944"/>
    </source>
</evidence>
<dbReference type="CDD" id="cd05254">
    <property type="entry name" value="dTDP_HR_like_SDR_e"/>
    <property type="match status" value="1"/>
</dbReference>
<organism evidence="8 9">
    <name type="scientific">Kistimonas scapharcae</name>
    <dbReference type="NCBI Taxonomy" id="1036133"/>
    <lineage>
        <taxon>Bacteria</taxon>
        <taxon>Pseudomonadati</taxon>
        <taxon>Pseudomonadota</taxon>
        <taxon>Gammaproteobacteria</taxon>
        <taxon>Oceanospirillales</taxon>
        <taxon>Endozoicomonadaceae</taxon>
        <taxon>Kistimonas</taxon>
    </lineage>
</organism>
<dbReference type="Gene3D" id="3.40.50.720">
    <property type="entry name" value="NAD(P)-binding Rossmann-like Domain"/>
    <property type="match status" value="1"/>
</dbReference>
<dbReference type="PANTHER" id="PTHR10491">
    <property type="entry name" value="DTDP-4-DEHYDRORHAMNOSE REDUCTASE"/>
    <property type="match status" value="1"/>
</dbReference>
<protein>
    <recommendedName>
        <fullName evidence="4 6">dTDP-4-dehydrorhamnose reductase</fullName>
        <ecNumber evidence="3 6">1.1.1.133</ecNumber>
    </recommendedName>
</protein>
<keyword evidence="9" id="KW-1185">Reference proteome</keyword>
<dbReference type="EC" id="1.1.1.133" evidence="3 6"/>
<evidence type="ECO:0000259" key="7">
    <source>
        <dbReference type="Pfam" id="PF04321"/>
    </source>
</evidence>
<accession>A0ABP8V981</accession>
<evidence type="ECO:0000256" key="3">
    <source>
        <dbReference type="ARBA" id="ARBA00012929"/>
    </source>
</evidence>
<evidence type="ECO:0000313" key="9">
    <source>
        <dbReference type="Proteomes" id="UP001500604"/>
    </source>
</evidence>
<gene>
    <name evidence="8" type="primary">rfbD</name>
    <name evidence="8" type="ORF">GCM10023116_47360</name>
</gene>
<keyword evidence="6" id="KW-0560">Oxidoreductase</keyword>
<dbReference type="EMBL" id="BAABFL010000476">
    <property type="protein sequence ID" value="GAA4652452.1"/>
    <property type="molecule type" value="Genomic_DNA"/>
</dbReference>
<name>A0ABP8V981_9GAMM</name>
<dbReference type="Pfam" id="PF04321">
    <property type="entry name" value="RmlD_sub_bind"/>
    <property type="match status" value="1"/>
</dbReference>
<proteinExistence type="inferred from homology"/>
<sequence length="287" mass="32366">MRILITGANGMLGSVLSKKLKGHEVFAYSRAELDITNRVEIKHTLKDIDPQVIIHAAAYTNVEQSEVDPDKAYLVNVIGTQNLVDACVGNNVLFVYISSTGIYGTKKVNSPYNEFDEALPTTIHHKSKLEAEKVVINHLNKFLIIRTGWLFGGSIQKEKNFVFKRYLEASSKKKIYSDPNQIGNPTYVEDLVDQINLLIDKQHYGIFNCVNNAVNVTRLDYVQKIISLFELDCQVEAAPKGIFKRVAPVSSNESAENKKLDFLGVNIMGDWQESLQRYVKLVRSKEV</sequence>
<reference evidence="9" key="1">
    <citation type="journal article" date="2019" name="Int. J. Syst. Evol. Microbiol.">
        <title>The Global Catalogue of Microorganisms (GCM) 10K type strain sequencing project: providing services to taxonomists for standard genome sequencing and annotation.</title>
        <authorList>
            <consortium name="The Broad Institute Genomics Platform"/>
            <consortium name="The Broad Institute Genome Sequencing Center for Infectious Disease"/>
            <person name="Wu L."/>
            <person name="Ma J."/>
        </authorList>
    </citation>
    <scope>NUCLEOTIDE SEQUENCE [LARGE SCALE GENOMIC DNA]</scope>
    <source>
        <strain evidence="9">JCM 17805</strain>
    </source>
</reference>
<dbReference type="SUPFAM" id="SSF51735">
    <property type="entry name" value="NAD(P)-binding Rossmann-fold domains"/>
    <property type="match status" value="1"/>
</dbReference>
<evidence type="ECO:0000256" key="6">
    <source>
        <dbReference type="RuleBase" id="RU364082"/>
    </source>
</evidence>